<evidence type="ECO:0000256" key="1">
    <source>
        <dbReference type="SAM" id="Phobius"/>
    </source>
</evidence>
<sequence length="338" mass="37607">MSDSTSAHEDAKSKGILWGFGSFLGIVALILIILGEWWGSEPGPFNVQEEAIKRMEVTHTDQMPVGYVYANTLAHIAEVLMYKPGGYISNDVAPPGVLIDNIQNWEHGALIMLRDATTALRNHFSRDQSQSAEDKDLAKAEPYFYYERNSWALPSTESEYEKGIESLHDYMLRLQDPNAKNPAQFYSRADNLWQYVEIVIKRLGGLSTRLGASTDEFSGAAHGPPTDPEDLMTSTLGKTPWLEIDDVFYEARGACWALLHILKAVKHDFADILLDKRAMNTVDIMIHSMEQALTPVLSPMILNGGGFGLFANYSLAMANYIARANASALDLRDIMNRG</sequence>
<protein>
    <submittedName>
        <fullName evidence="2">DUF2333 family protein</fullName>
    </submittedName>
</protein>
<keyword evidence="3" id="KW-1185">Reference proteome</keyword>
<gene>
    <name evidence="2" type="ORF">Q9L42_002050</name>
</gene>
<organism evidence="2 3">
    <name type="scientific">Methylomarinum roseum</name>
    <dbReference type="NCBI Taxonomy" id="3067653"/>
    <lineage>
        <taxon>Bacteria</taxon>
        <taxon>Pseudomonadati</taxon>
        <taxon>Pseudomonadota</taxon>
        <taxon>Gammaproteobacteria</taxon>
        <taxon>Methylococcales</taxon>
        <taxon>Methylococcaceae</taxon>
        <taxon>Methylomarinum</taxon>
    </lineage>
</organism>
<proteinExistence type="predicted"/>
<evidence type="ECO:0000313" key="3">
    <source>
        <dbReference type="Proteomes" id="UP001225378"/>
    </source>
</evidence>
<feature type="transmembrane region" description="Helical" evidence="1">
    <location>
        <begin position="16"/>
        <end position="38"/>
    </location>
</feature>
<keyword evidence="1" id="KW-0812">Transmembrane</keyword>
<keyword evidence="1" id="KW-0472">Membrane</keyword>
<reference evidence="2 3" key="1">
    <citation type="journal article" date="2024" name="Microbiology">
        <title>Methylomarinum rosea sp. nov., a novel halophilic methanotrophic bacterium from the hypersaline Lake Elton.</title>
        <authorList>
            <person name="Suleimanov R.Z."/>
            <person name="Oshkin I.Y."/>
            <person name="Danilova O.V."/>
            <person name="Suzina N.E."/>
            <person name="Dedysh S.N."/>
        </authorList>
    </citation>
    <scope>NUCLEOTIDE SEQUENCE [LARGE SCALE GENOMIC DNA]</scope>
    <source>
        <strain evidence="2 3">Ch1-1</strain>
    </source>
</reference>
<dbReference type="KEGG" id="mech:Q9L42_002050"/>
<dbReference type="InterPro" id="IPR016936">
    <property type="entry name" value="UCP029693"/>
</dbReference>
<accession>A0AAU7NVG4</accession>
<dbReference type="Pfam" id="PF10095">
    <property type="entry name" value="DUF2333"/>
    <property type="match status" value="1"/>
</dbReference>
<dbReference type="EMBL" id="CP157743">
    <property type="protein sequence ID" value="XBS20928.1"/>
    <property type="molecule type" value="Genomic_DNA"/>
</dbReference>
<dbReference type="AlphaFoldDB" id="A0AAU7NVG4"/>
<name>A0AAU7NVG4_9GAMM</name>
<evidence type="ECO:0000313" key="2">
    <source>
        <dbReference type="EMBL" id="XBS20928.1"/>
    </source>
</evidence>
<dbReference type="PIRSF" id="PIRSF029693">
    <property type="entry name" value="UCP029693"/>
    <property type="match status" value="1"/>
</dbReference>
<dbReference type="Proteomes" id="UP001225378">
    <property type="component" value="Chromosome"/>
</dbReference>
<keyword evidence="1" id="KW-1133">Transmembrane helix</keyword>
<dbReference type="RefSeq" id="WP_305910088.1">
    <property type="nucleotide sequence ID" value="NZ_CP157743.1"/>
</dbReference>